<dbReference type="AlphaFoldDB" id="A0AAJ8E378"/>
<dbReference type="KEGG" id="ang:An07g06140"/>
<reference evidence="2" key="1">
    <citation type="submission" date="2025-02" db="EMBL/GenBank/DDBJ databases">
        <authorList>
            <consortium name="NCBI Genome Project"/>
        </authorList>
    </citation>
    <scope>NUCLEOTIDE SEQUENCE</scope>
</reference>
<accession>A0AAJ8E378</accession>
<feature type="transmembrane region" description="Helical" evidence="1">
    <location>
        <begin position="330"/>
        <end position="352"/>
    </location>
</feature>
<evidence type="ECO:0000313" key="2">
    <source>
        <dbReference type="RefSeq" id="XP_059605780.1"/>
    </source>
</evidence>
<keyword evidence="1" id="KW-1133">Transmembrane helix</keyword>
<organism evidence="2">
    <name type="scientific">Aspergillus niger</name>
    <dbReference type="NCBI Taxonomy" id="5061"/>
    <lineage>
        <taxon>Eukaryota</taxon>
        <taxon>Fungi</taxon>
        <taxon>Dikarya</taxon>
        <taxon>Ascomycota</taxon>
        <taxon>Pezizomycotina</taxon>
        <taxon>Eurotiomycetes</taxon>
        <taxon>Eurotiomycetidae</taxon>
        <taxon>Eurotiales</taxon>
        <taxon>Aspergillaceae</taxon>
        <taxon>Aspergillus</taxon>
        <taxon>Aspergillus subgen. Circumdati</taxon>
    </lineage>
</organism>
<dbReference type="InterPro" id="IPR052786">
    <property type="entry name" value="Spore_wall_assembly"/>
</dbReference>
<keyword evidence="1" id="KW-0812">Transmembrane</keyword>
<feature type="transmembrane region" description="Helical" evidence="1">
    <location>
        <begin position="186"/>
        <end position="204"/>
    </location>
</feature>
<dbReference type="PANTHER" id="PTHR34292:SF2">
    <property type="entry name" value="OUTER SPORE WALL PROTEIN LDS1"/>
    <property type="match status" value="1"/>
</dbReference>
<feature type="transmembrane region" description="Helical" evidence="1">
    <location>
        <begin position="216"/>
        <end position="238"/>
    </location>
</feature>
<keyword evidence="1" id="KW-0472">Membrane</keyword>
<gene>
    <name evidence="2" type="ORF">An07g06140</name>
</gene>
<dbReference type="RefSeq" id="XP_059605780.1">
    <property type="nucleotide sequence ID" value="XM_059748513.1"/>
</dbReference>
<sequence>MDIISGHGREYNHSAPPEPAELSALLIRGWEAIQLNSASSRSQNAPDRSENAKFLSDLADYDNSRGAPWYLQMFLCFLRGIRQQARQTTSFILEISLAPDDVTANPKVSLRNTFPHEHPYNCQPQKTLTTTMNKITGALIDEATHIRAIAKDVVLSGTYFYPIKGIIYTLNRPTLRQPLLSRSSKTLTLGVGVTTAMFFFTYVPQAAIMSITSGPLLAPFSAVLLVLSESSTITTFLARSFLLADAITATFDATLVEMGQEKLLEQSGKSSGDDAISRLGSKEEVEERQTNMWNMLGKKVGEGVHERWFALKGWKKGDRARWVGRWRGKYTGFGMAAFALEMVPFVSIAFAFTNTVGAALWAADWEKSLHQVPIALVLHSIFLGAVMYKPSSAFPISTSSNYYMVNINCKIIPEEGKDTIGHSATSLVK</sequence>
<feature type="transmembrane region" description="Helical" evidence="1">
    <location>
        <begin position="372"/>
        <end position="388"/>
    </location>
</feature>
<dbReference type="PANTHER" id="PTHR34292">
    <property type="entry name" value="OUTER SPORE WALL PROTEIN LDS1"/>
    <property type="match status" value="1"/>
</dbReference>
<dbReference type="VEuPathDB" id="FungiDB:An07g06140"/>
<proteinExistence type="predicted"/>
<protein>
    <submittedName>
        <fullName evidence="2">Uncharacterized protein</fullName>
    </submittedName>
</protein>
<reference evidence="2" key="2">
    <citation type="submission" date="2025-08" db="UniProtKB">
        <authorList>
            <consortium name="RefSeq"/>
        </authorList>
    </citation>
    <scope>IDENTIFICATION</scope>
</reference>
<dbReference type="GeneID" id="4981881"/>
<name>A0AAJ8E378_ASPNG</name>
<evidence type="ECO:0000256" key="1">
    <source>
        <dbReference type="SAM" id="Phobius"/>
    </source>
</evidence>